<dbReference type="PANTHER" id="PTHR10963:SF22">
    <property type="entry name" value="GLYCOSIDASE CRH2-RELATED"/>
    <property type="match status" value="1"/>
</dbReference>
<dbReference type="Pfam" id="PF00722">
    <property type="entry name" value="Glyco_hydro_16"/>
    <property type="match status" value="1"/>
</dbReference>
<feature type="chain" id="PRO_5046224729" description="GH16 domain-containing protein" evidence="6">
    <location>
        <begin position="17"/>
        <end position="348"/>
    </location>
</feature>
<dbReference type="InterPro" id="IPR000757">
    <property type="entry name" value="Beta-glucanase-like"/>
</dbReference>
<feature type="transmembrane region" description="Helical" evidence="5">
    <location>
        <begin position="323"/>
        <end position="347"/>
    </location>
</feature>
<dbReference type="SUPFAM" id="SSF49899">
    <property type="entry name" value="Concanavalin A-like lectins/glucanases"/>
    <property type="match status" value="1"/>
</dbReference>
<dbReference type="InterPro" id="IPR050546">
    <property type="entry name" value="Glycosyl_Hydrlase_16"/>
</dbReference>
<feature type="region of interest" description="Disordered" evidence="4">
    <location>
        <begin position="292"/>
        <end position="318"/>
    </location>
</feature>
<keyword evidence="9" id="KW-1185">Reference proteome</keyword>
<keyword evidence="5" id="KW-0472">Membrane</keyword>
<evidence type="ECO:0000313" key="9">
    <source>
        <dbReference type="Proteomes" id="UP001527925"/>
    </source>
</evidence>
<dbReference type="Gene3D" id="2.60.120.200">
    <property type="match status" value="1"/>
</dbReference>
<sequence>MLIALIALAAAAGAQVVPNPVNPQVPPSFSTGDCVSSTLSFNKDSVYLLAGSDAARYSVDRSKYDWTLDYGDATFSGSTASLNLLRPTGASSTTPGQSARISTTRYVRYAKITARFKPATAAGVVTTFITFSDKQQMANISGELTQDEIDWEIVGKNPARPETNVFTIRTQDLERGLHGGPIGSDIDPSVAHDFTIDWRSDRIVWSIDGVVMRTLLKSEARAVRNASIPSGLPWFPELASRVQISIWDGSITQGSWAGSPVPWDSSNKFSAPFEYITIDCYDDKNNVVPRWSTDGSGRDTIETPPQVDPLPTDNRQKGTHGSAAIGMFSLVSVLAAACTAAMAAWAVL</sequence>
<evidence type="ECO:0000256" key="6">
    <source>
        <dbReference type="SAM" id="SignalP"/>
    </source>
</evidence>
<gene>
    <name evidence="8" type="ORF">HK105_209141</name>
</gene>
<dbReference type="Proteomes" id="UP001527925">
    <property type="component" value="Unassembled WGS sequence"/>
</dbReference>
<keyword evidence="2" id="KW-0378">Hydrolase</keyword>
<reference evidence="8 9" key="1">
    <citation type="submission" date="2023-09" db="EMBL/GenBank/DDBJ databases">
        <title>Pangenome analysis of Batrachochytrium dendrobatidis and related Chytrids.</title>
        <authorList>
            <person name="Yacoub M.N."/>
            <person name="Stajich J.E."/>
            <person name="James T.Y."/>
        </authorList>
    </citation>
    <scope>NUCLEOTIDE SEQUENCE [LARGE SCALE GENOMIC DNA]</scope>
    <source>
        <strain evidence="8 9">JEL0888</strain>
    </source>
</reference>
<keyword evidence="3" id="KW-0326">Glycosidase</keyword>
<evidence type="ECO:0000256" key="3">
    <source>
        <dbReference type="ARBA" id="ARBA00023295"/>
    </source>
</evidence>
<dbReference type="EMBL" id="JADGIZ020000114">
    <property type="protein sequence ID" value="KAL2911377.1"/>
    <property type="molecule type" value="Genomic_DNA"/>
</dbReference>
<feature type="domain" description="GH16" evidence="7">
    <location>
        <begin position="12"/>
        <end position="265"/>
    </location>
</feature>
<keyword evidence="5" id="KW-1133">Transmembrane helix</keyword>
<comment type="caution">
    <text evidence="8">The sequence shown here is derived from an EMBL/GenBank/DDBJ whole genome shotgun (WGS) entry which is preliminary data.</text>
</comment>
<protein>
    <recommendedName>
        <fullName evidence="7">GH16 domain-containing protein</fullName>
    </recommendedName>
</protein>
<evidence type="ECO:0000256" key="2">
    <source>
        <dbReference type="ARBA" id="ARBA00022801"/>
    </source>
</evidence>
<evidence type="ECO:0000256" key="5">
    <source>
        <dbReference type="SAM" id="Phobius"/>
    </source>
</evidence>
<name>A0ABR4MVT3_9FUNG</name>
<evidence type="ECO:0000256" key="1">
    <source>
        <dbReference type="ARBA" id="ARBA00022729"/>
    </source>
</evidence>
<keyword evidence="1 6" id="KW-0732">Signal</keyword>
<dbReference type="PANTHER" id="PTHR10963">
    <property type="entry name" value="GLYCOSYL HYDROLASE-RELATED"/>
    <property type="match status" value="1"/>
</dbReference>
<feature type="signal peptide" evidence="6">
    <location>
        <begin position="1"/>
        <end position="16"/>
    </location>
</feature>
<dbReference type="PROSITE" id="PS51762">
    <property type="entry name" value="GH16_2"/>
    <property type="match status" value="1"/>
</dbReference>
<keyword evidence="5" id="KW-0812">Transmembrane</keyword>
<evidence type="ECO:0000256" key="4">
    <source>
        <dbReference type="SAM" id="MobiDB-lite"/>
    </source>
</evidence>
<evidence type="ECO:0000259" key="7">
    <source>
        <dbReference type="PROSITE" id="PS51762"/>
    </source>
</evidence>
<dbReference type="InterPro" id="IPR013320">
    <property type="entry name" value="ConA-like_dom_sf"/>
</dbReference>
<evidence type="ECO:0000313" key="8">
    <source>
        <dbReference type="EMBL" id="KAL2911377.1"/>
    </source>
</evidence>
<organism evidence="8 9">
    <name type="scientific">Polyrhizophydium stewartii</name>
    <dbReference type="NCBI Taxonomy" id="2732419"/>
    <lineage>
        <taxon>Eukaryota</taxon>
        <taxon>Fungi</taxon>
        <taxon>Fungi incertae sedis</taxon>
        <taxon>Chytridiomycota</taxon>
        <taxon>Chytridiomycota incertae sedis</taxon>
        <taxon>Chytridiomycetes</taxon>
        <taxon>Rhizophydiales</taxon>
        <taxon>Rhizophydiales incertae sedis</taxon>
        <taxon>Polyrhizophydium</taxon>
    </lineage>
</organism>
<accession>A0ABR4MVT3</accession>
<proteinExistence type="predicted"/>